<feature type="transmembrane region" description="Helical" evidence="1">
    <location>
        <begin position="64"/>
        <end position="82"/>
    </location>
</feature>
<reference evidence="2 3" key="1">
    <citation type="submission" date="2024-05" db="EMBL/GenBank/DDBJ databases">
        <title>Genetic variation in Jamaican populations of the coffee berry borer (Hypothenemus hampei).</title>
        <authorList>
            <person name="Errbii M."/>
            <person name="Myrie A."/>
        </authorList>
    </citation>
    <scope>NUCLEOTIDE SEQUENCE [LARGE SCALE GENOMIC DNA]</scope>
    <source>
        <strain evidence="2">JA-Hopewell-2020-01-JO</strain>
        <tissue evidence="2">Whole body</tissue>
    </source>
</reference>
<evidence type="ECO:0000313" key="2">
    <source>
        <dbReference type="EMBL" id="KAL1505778.1"/>
    </source>
</evidence>
<gene>
    <name evidence="2" type="ORF">ABEB36_005262</name>
</gene>
<dbReference type="AlphaFoldDB" id="A0ABD1EXL3"/>
<keyword evidence="1" id="KW-0472">Membrane</keyword>
<dbReference type="Proteomes" id="UP001566132">
    <property type="component" value="Unassembled WGS sequence"/>
</dbReference>
<accession>A0ABD1EXL3</accession>
<evidence type="ECO:0000256" key="1">
    <source>
        <dbReference type="SAM" id="Phobius"/>
    </source>
</evidence>
<sequence>MTIVPSVAMNVNHGLDNALINQNNPKFGYNVLHLDGTHYNPYFDVNRHSPIWNQDSKKDREKRSVGLSVLTLLSFLFFLHILQSCIQEQSADMQPPAPQVIVMQAKAKSEEDIGSNEAKNAMEKIDETTIETTTKKVYFIRKTTT</sequence>
<name>A0ABD1EXL3_HYPHA</name>
<evidence type="ECO:0000313" key="3">
    <source>
        <dbReference type="Proteomes" id="UP001566132"/>
    </source>
</evidence>
<keyword evidence="3" id="KW-1185">Reference proteome</keyword>
<comment type="caution">
    <text evidence="2">The sequence shown here is derived from an EMBL/GenBank/DDBJ whole genome shotgun (WGS) entry which is preliminary data.</text>
</comment>
<dbReference type="EMBL" id="JBDJPC010000004">
    <property type="protein sequence ID" value="KAL1505778.1"/>
    <property type="molecule type" value="Genomic_DNA"/>
</dbReference>
<keyword evidence="1" id="KW-0812">Transmembrane</keyword>
<keyword evidence="1" id="KW-1133">Transmembrane helix</keyword>
<organism evidence="2 3">
    <name type="scientific">Hypothenemus hampei</name>
    <name type="common">Coffee berry borer</name>
    <dbReference type="NCBI Taxonomy" id="57062"/>
    <lineage>
        <taxon>Eukaryota</taxon>
        <taxon>Metazoa</taxon>
        <taxon>Ecdysozoa</taxon>
        <taxon>Arthropoda</taxon>
        <taxon>Hexapoda</taxon>
        <taxon>Insecta</taxon>
        <taxon>Pterygota</taxon>
        <taxon>Neoptera</taxon>
        <taxon>Endopterygota</taxon>
        <taxon>Coleoptera</taxon>
        <taxon>Polyphaga</taxon>
        <taxon>Cucujiformia</taxon>
        <taxon>Curculionidae</taxon>
        <taxon>Scolytinae</taxon>
        <taxon>Hypothenemus</taxon>
    </lineage>
</organism>
<protein>
    <submittedName>
        <fullName evidence="2">Uncharacterized protein</fullName>
    </submittedName>
</protein>
<proteinExistence type="predicted"/>